<keyword evidence="1" id="KW-0175">Coiled coil</keyword>
<organism evidence="3">
    <name type="scientific">Chromera velia CCMP2878</name>
    <dbReference type="NCBI Taxonomy" id="1169474"/>
    <lineage>
        <taxon>Eukaryota</taxon>
        <taxon>Sar</taxon>
        <taxon>Alveolata</taxon>
        <taxon>Colpodellida</taxon>
        <taxon>Chromeraceae</taxon>
        <taxon>Chromera</taxon>
    </lineage>
</organism>
<name>A0A0G4IF66_9ALVE</name>
<feature type="compositionally biased region" description="Gly residues" evidence="2">
    <location>
        <begin position="1010"/>
        <end position="1019"/>
    </location>
</feature>
<feature type="compositionally biased region" description="Polar residues" evidence="2">
    <location>
        <begin position="962"/>
        <end position="972"/>
    </location>
</feature>
<feature type="region of interest" description="Disordered" evidence="2">
    <location>
        <begin position="1046"/>
        <end position="1075"/>
    </location>
</feature>
<feature type="region of interest" description="Disordered" evidence="2">
    <location>
        <begin position="961"/>
        <end position="1022"/>
    </location>
</feature>
<dbReference type="AlphaFoldDB" id="A0A0G4IF66"/>
<evidence type="ECO:0000256" key="1">
    <source>
        <dbReference type="SAM" id="Coils"/>
    </source>
</evidence>
<feature type="region of interest" description="Disordered" evidence="2">
    <location>
        <begin position="883"/>
        <end position="915"/>
    </location>
</feature>
<gene>
    <name evidence="3" type="ORF">Cvel_2430</name>
</gene>
<dbReference type="EMBL" id="CDMZ01005909">
    <property type="protein sequence ID" value="CEM55772.1"/>
    <property type="molecule type" value="Genomic_DNA"/>
</dbReference>
<feature type="coiled-coil region" evidence="1">
    <location>
        <begin position="134"/>
        <end position="168"/>
    </location>
</feature>
<reference evidence="3" key="1">
    <citation type="submission" date="2014-11" db="EMBL/GenBank/DDBJ databases">
        <authorList>
            <person name="Otto D Thomas"/>
            <person name="Naeem Raeece"/>
        </authorList>
    </citation>
    <scope>NUCLEOTIDE SEQUENCE</scope>
</reference>
<evidence type="ECO:0000313" key="3">
    <source>
        <dbReference type="EMBL" id="CEM55772.1"/>
    </source>
</evidence>
<evidence type="ECO:0000256" key="2">
    <source>
        <dbReference type="SAM" id="MobiDB-lite"/>
    </source>
</evidence>
<feature type="coiled-coil region" evidence="1">
    <location>
        <begin position="329"/>
        <end position="509"/>
    </location>
</feature>
<feature type="coiled-coil region" evidence="1">
    <location>
        <begin position="194"/>
        <end position="284"/>
    </location>
</feature>
<feature type="compositionally biased region" description="Low complexity" evidence="2">
    <location>
        <begin position="1046"/>
        <end position="1057"/>
    </location>
</feature>
<protein>
    <submittedName>
        <fullName evidence="3">Uncharacterized protein</fullName>
    </submittedName>
</protein>
<sequence length="1075" mass="120316">MEQQDFYREQMEHLQRLYEERVQSLTDRVRQIYRELQTDEALQALREDPNSQAFVPDRMQEVVESNLAAEREAQIQTLMKRVAFLEARDSQLATTRTEQQQTATEVISAQAEALEYKRRYEASVAERRQVAEQLDECASREKDLELRLKEAEKSLGEANESKGSLEVEYKHVERYLEEEGREASETIRLLVGKVKDAKKKLELQKKHRATLEASLQRLKDQVTELEKAKKGRAALQGRLALVEAQATSQLRGSISLEKHQQVLNERMEQADASHRQSLRSLEEKFQYEVREKVRAAEERKRTEFAGALQQIRRGVQALEESRGVAWKEREALRARLQQAEQNNAEIATSRKALASSLEETAENLRATRTLAEEERKKRTDVEARLRDTELEFCTQVQQVQSQTAEAAAAKHTVEIERLSAETAAVRSDCDRLGGENAILREKADDLSERLDASLAECDRLRARLEDAANEQRDTSSELRVLGQRHRRMADALQRLRTVARAQIEALGREASYVRLHVESEVQTLMANTGLVLQRAVTLQQERQRQSEGTMAQEHARLREELQEVKDTCREALAEVEGAVQFRTHIDKLLGILSSGLRMDEGLRTRIVSPSAAAVPLSIQAAGHFTQGAGRAKGGTSEWTGADVSIWKAAPRLAGFAAPATERHHDFPQLMKDFQTFLEHAVERIGCEAVAPVSAQAEREASDLRRKLSDLQGQLTKSMKDMEEIGEENVALEKKAMTTKKEADLLVDMTRQEAEQQVRRQLRTMQTALEELQTHAEHEAQARELHVLKQADNKMKTVVAEKDKMIQEAEKQTEKARQRMQEMAEKTKAQVESAERRNNDLRDQLKGLQGEVESLRQARRKLVSQVEDLTRQRKGAEEAAVRRETQLSELQRARERDVQAAQDATKKALAAREKLRDRQRLEDERLQQLLQSTQSRPGGDVLRESDTLLAASDRLSTRVKSIISLSPQSRQGDGTTGLGVSSGDRPTSPVSAVGGGGGATLSRSPTRSLLGVGGGGGSVGGRKSMLLQRSSSRLDVSPGRGAVGAAAALGATRRSTTAISPPGVASLRSPSALSNR</sequence>
<accession>A0A0G4IF66</accession>
<dbReference type="VEuPathDB" id="CryptoDB:Cvel_2430"/>
<proteinExistence type="predicted"/>